<evidence type="ECO:0000313" key="2">
    <source>
        <dbReference type="EMBL" id="AFM13674.1"/>
    </source>
</evidence>
<sequence>MKGFILKSEPDAFSIDDLMAKPGRTTLWDGVRNYTARNNLMAMKKGDRAFFYHSNSKPIAIVGEMQVVAEAVVDETQFDANAKYFDPKSSIDKPRWFAPKLKGIKKLAFPLTREMLQQSALKDSRLFRESRLSVVDLNDAELKLLDKLIREAGNK</sequence>
<name>I4B8R7_TURPD</name>
<protein>
    <submittedName>
        <fullName evidence="2">Uncharacterized protein family UPF0310</fullName>
    </submittedName>
</protein>
<evidence type="ECO:0000313" key="3">
    <source>
        <dbReference type="Proteomes" id="UP000006048"/>
    </source>
</evidence>
<dbReference type="Gene3D" id="3.10.590.10">
    <property type="entry name" value="ph1033 like domains"/>
    <property type="match status" value="1"/>
</dbReference>
<dbReference type="OrthoDB" id="9791347at2"/>
<dbReference type="HOGENOM" id="CLU_041799_2_2_12"/>
<accession>I4B8R7</accession>
<dbReference type="RefSeq" id="WP_014804175.1">
    <property type="nucleotide sequence ID" value="NC_018020.1"/>
</dbReference>
<dbReference type="EMBL" id="CP002959">
    <property type="protein sequence ID" value="AFM13674.1"/>
    <property type="molecule type" value="Genomic_DNA"/>
</dbReference>
<dbReference type="PANTHER" id="PTHR14087:SF7">
    <property type="entry name" value="THYMOCYTE NUCLEAR PROTEIN 1"/>
    <property type="match status" value="1"/>
</dbReference>
<dbReference type="InterPro" id="IPR047197">
    <property type="entry name" value="THYN1-like_EVE"/>
</dbReference>
<dbReference type="AlphaFoldDB" id="I4B8R7"/>
<dbReference type="Proteomes" id="UP000006048">
    <property type="component" value="Chromosome"/>
</dbReference>
<gene>
    <name evidence="2" type="ordered locus">Turpa_3035</name>
</gene>
<organism evidence="2 3">
    <name type="scientific">Turneriella parva (strain ATCC BAA-1111 / DSM 21527 / NCTC 11395 / H)</name>
    <name type="common">Leptospira parva</name>
    <dbReference type="NCBI Taxonomy" id="869212"/>
    <lineage>
        <taxon>Bacteria</taxon>
        <taxon>Pseudomonadati</taxon>
        <taxon>Spirochaetota</taxon>
        <taxon>Spirochaetia</taxon>
        <taxon>Leptospirales</taxon>
        <taxon>Leptospiraceae</taxon>
        <taxon>Turneriella</taxon>
    </lineage>
</organism>
<dbReference type="PATRIC" id="fig|869212.3.peg.3060"/>
<dbReference type="InterPro" id="IPR052181">
    <property type="entry name" value="5hmC_binding"/>
</dbReference>
<reference evidence="2 3" key="1">
    <citation type="submission" date="2012-06" db="EMBL/GenBank/DDBJ databases">
        <title>The complete chromosome of genome of Turneriella parva DSM 21527.</title>
        <authorList>
            <consortium name="US DOE Joint Genome Institute (JGI-PGF)"/>
            <person name="Lucas S."/>
            <person name="Han J."/>
            <person name="Lapidus A."/>
            <person name="Bruce D."/>
            <person name="Goodwin L."/>
            <person name="Pitluck S."/>
            <person name="Peters L."/>
            <person name="Kyrpides N."/>
            <person name="Mavromatis K."/>
            <person name="Ivanova N."/>
            <person name="Mikhailova N."/>
            <person name="Chertkov O."/>
            <person name="Detter J.C."/>
            <person name="Tapia R."/>
            <person name="Han C."/>
            <person name="Land M."/>
            <person name="Hauser L."/>
            <person name="Markowitz V."/>
            <person name="Cheng J.-F."/>
            <person name="Hugenholtz P."/>
            <person name="Woyke T."/>
            <person name="Wu D."/>
            <person name="Gronow S."/>
            <person name="Wellnitz S."/>
            <person name="Brambilla E."/>
            <person name="Klenk H.-P."/>
            <person name="Eisen J.A."/>
        </authorList>
    </citation>
    <scope>NUCLEOTIDE SEQUENCE [LARGE SCALE GENOMIC DNA]</scope>
    <source>
        <strain evidence="3">ATCC BAA-1111 / DSM 21527 / NCTC 11395 / H</strain>
    </source>
</reference>
<dbReference type="CDD" id="cd21133">
    <property type="entry name" value="EVE"/>
    <property type="match status" value="1"/>
</dbReference>
<feature type="domain" description="EVE" evidence="1">
    <location>
        <begin position="4"/>
        <end position="145"/>
    </location>
</feature>
<dbReference type="STRING" id="869212.Turpa_3035"/>
<dbReference type="Pfam" id="PF01878">
    <property type="entry name" value="EVE"/>
    <property type="match status" value="1"/>
</dbReference>
<dbReference type="InterPro" id="IPR002740">
    <property type="entry name" value="EVE_domain"/>
</dbReference>
<proteinExistence type="predicted"/>
<dbReference type="SUPFAM" id="SSF88697">
    <property type="entry name" value="PUA domain-like"/>
    <property type="match status" value="1"/>
</dbReference>
<dbReference type="PANTHER" id="PTHR14087">
    <property type="entry name" value="THYMOCYTE NUCLEAR PROTEIN 1"/>
    <property type="match status" value="1"/>
</dbReference>
<evidence type="ECO:0000259" key="1">
    <source>
        <dbReference type="Pfam" id="PF01878"/>
    </source>
</evidence>
<dbReference type="KEGG" id="tpx:Turpa_3035"/>
<dbReference type="InterPro" id="IPR015947">
    <property type="entry name" value="PUA-like_sf"/>
</dbReference>
<keyword evidence="3" id="KW-1185">Reference proteome</keyword>